<evidence type="ECO:0000313" key="2">
    <source>
        <dbReference type="EMBL" id="KAK9837695.1"/>
    </source>
</evidence>
<protein>
    <submittedName>
        <fullName evidence="2">Uncharacterized protein</fullName>
    </submittedName>
</protein>
<feature type="region of interest" description="Disordered" evidence="1">
    <location>
        <begin position="33"/>
        <end position="54"/>
    </location>
</feature>
<reference evidence="2 3" key="1">
    <citation type="journal article" date="2024" name="Nat. Commun.">
        <title>Phylogenomics reveals the evolutionary origins of lichenization in chlorophyte algae.</title>
        <authorList>
            <person name="Puginier C."/>
            <person name="Libourel C."/>
            <person name="Otte J."/>
            <person name="Skaloud P."/>
            <person name="Haon M."/>
            <person name="Grisel S."/>
            <person name="Petersen M."/>
            <person name="Berrin J.G."/>
            <person name="Delaux P.M."/>
            <person name="Dal Grande F."/>
            <person name="Keller J."/>
        </authorList>
    </citation>
    <scope>NUCLEOTIDE SEQUENCE [LARGE SCALE GENOMIC DNA]</scope>
    <source>
        <strain evidence="2 3">SAG 2145</strain>
    </source>
</reference>
<organism evidence="2 3">
    <name type="scientific">Apatococcus lobatus</name>
    <dbReference type="NCBI Taxonomy" id="904363"/>
    <lineage>
        <taxon>Eukaryota</taxon>
        <taxon>Viridiplantae</taxon>
        <taxon>Chlorophyta</taxon>
        <taxon>core chlorophytes</taxon>
        <taxon>Trebouxiophyceae</taxon>
        <taxon>Chlorellales</taxon>
        <taxon>Chlorellaceae</taxon>
        <taxon>Apatococcus</taxon>
    </lineage>
</organism>
<feature type="compositionally biased region" description="Polar residues" evidence="1">
    <location>
        <begin position="107"/>
        <end position="118"/>
    </location>
</feature>
<evidence type="ECO:0000256" key="1">
    <source>
        <dbReference type="SAM" id="MobiDB-lite"/>
    </source>
</evidence>
<proteinExistence type="predicted"/>
<sequence>MEEPQLQEFEDRARLAEEKLQAIEKLLGGVSISATSTDPADLQGITPTPETRPDDVLQNEKQSMELLKAQFRIQHLIASMQQSDLHLKTALFGNESDRLQLREQFSYLQQKTTASGSPRRTPHSPRKA</sequence>
<gene>
    <name evidence="2" type="ORF">WJX74_003269</name>
</gene>
<comment type="caution">
    <text evidence="2">The sequence shown here is derived from an EMBL/GenBank/DDBJ whole genome shotgun (WGS) entry which is preliminary data.</text>
</comment>
<name>A0AAW1RVL6_9CHLO</name>
<dbReference type="AlphaFoldDB" id="A0AAW1RVL6"/>
<evidence type="ECO:0000313" key="3">
    <source>
        <dbReference type="Proteomes" id="UP001438707"/>
    </source>
</evidence>
<accession>A0AAW1RVL6</accession>
<dbReference type="Proteomes" id="UP001438707">
    <property type="component" value="Unassembled WGS sequence"/>
</dbReference>
<feature type="region of interest" description="Disordered" evidence="1">
    <location>
        <begin position="107"/>
        <end position="128"/>
    </location>
</feature>
<keyword evidence="3" id="KW-1185">Reference proteome</keyword>
<dbReference type="EMBL" id="JALJOS010000006">
    <property type="protein sequence ID" value="KAK9837695.1"/>
    <property type="molecule type" value="Genomic_DNA"/>
</dbReference>